<evidence type="ECO:0000313" key="2">
    <source>
        <dbReference type="Proteomes" id="UP001221898"/>
    </source>
</evidence>
<name>A0AAD7S5F2_9TELE</name>
<dbReference type="AlphaFoldDB" id="A0AAD7S5F2"/>
<organism evidence="1 2">
    <name type="scientific">Aldrovandia affinis</name>
    <dbReference type="NCBI Taxonomy" id="143900"/>
    <lineage>
        <taxon>Eukaryota</taxon>
        <taxon>Metazoa</taxon>
        <taxon>Chordata</taxon>
        <taxon>Craniata</taxon>
        <taxon>Vertebrata</taxon>
        <taxon>Euteleostomi</taxon>
        <taxon>Actinopterygii</taxon>
        <taxon>Neopterygii</taxon>
        <taxon>Teleostei</taxon>
        <taxon>Notacanthiformes</taxon>
        <taxon>Halosauridae</taxon>
        <taxon>Aldrovandia</taxon>
    </lineage>
</organism>
<dbReference type="EMBL" id="JAINUG010000110">
    <property type="protein sequence ID" value="KAJ8396067.1"/>
    <property type="molecule type" value="Genomic_DNA"/>
</dbReference>
<accession>A0AAD7S5F2</accession>
<protein>
    <submittedName>
        <fullName evidence="1">Uncharacterized protein</fullName>
    </submittedName>
</protein>
<dbReference type="Proteomes" id="UP001221898">
    <property type="component" value="Unassembled WGS sequence"/>
</dbReference>
<comment type="caution">
    <text evidence="1">The sequence shown here is derived from an EMBL/GenBank/DDBJ whole genome shotgun (WGS) entry which is preliminary data.</text>
</comment>
<sequence>MLNSAVYRHLDRIGFPLTTQSPVRPVEPGITWPDSNLRQLELGCSGQRETPSVLAGADTAGAERRWSVAPADLEDPRTQTADAGEEHCNDVDVASMAQGGPSAMVYLGRTDRKHAV</sequence>
<keyword evidence="2" id="KW-1185">Reference proteome</keyword>
<evidence type="ECO:0000313" key="1">
    <source>
        <dbReference type="EMBL" id="KAJ8396067.1"/>
    </source>
</evidence>
<gene>
    <name evidence="1" type="ORF">AAFF_G00025990</name>
</gene>
<reference evidence="1" key="1">
    <citation type="journal article" date="2023" name="Science">
        <title>Genome structures resolve the early diversification of teleost fishes.</title>
        <authorList>
            <person name="Parey E."/>
            <person name="Louis A."/>
            <person name="Montfort J."/>
            <person name="Bouchez O."/>
            <person name="Roques C."/>
            <person name="Iampietro C."/>
            <person name="Lluch J."/>
            <person name="Castinel A."/>
            <person name="Donnadieu C."/>
            <person name="Desvignes T."/>
            <person name="Floi Bucao C."/>
            <person name="Jouanno E."/>
            <person name="Wen M."/>
            <person name="Mejri S."/>
            <person name="Dirks R."/>
            <person name="Jansen H."/>
            <person name="Henkel C."/>
            <person name="Chen W.J."/>
            <person name="Zahm M."/>
            <person name="Cabau C."/>
            <person name="Klopp C."/>
            <person name="Thompson A.W."/>
            <person name="Robinson-Rechavi M."/>
            <person name="Braasch I."/>
            <person name="Lecointre G."/>
            <person name="Bobe J."/>
            <person name="Postlethwait J.H."/>
            <person name="Berthelot C."/>
            <person name="Roest Crollius H."/>
            <person name="Guiguen Y."/>
        </authorList>
    </citation>
    <scope>NUCLEOTIDE SEQUENCE</scope>
    <source>
        <strain evidence="1">NC1722</strain>
    </source>
</reference>
<proteinExistence type="predicted"/>